<evidence type="ECO:0000256" key="4">
    <source>
        <dbReference type="ARBA" id="ARBA00022741"/>
    </source>
</evidence>
<sequence>MAYRHYNSALFLRLGFVIFFAVLIGYFLSQASYYMALPILLTEIVLVFQFVRFLNKTHRQMNYFVQAIKNEDTTLRFPIKTGNAIINELHQSLNELNGILQEVQVKSKIKEKYFGEILQNIATGVVVLTGEGYVTDVNSAALELLGLKTFTHIKQLNQVDSKFTLGLSELKNRQKKVLDLILKKERIQVISRCSVIRLENEDVKLITLQDIRGELERKEIDAWVKLIRVLSHEIMNSLAPVTSISQSLQRIWEQKLGAISDVSEDIHVEKTINGLGVITEMSEALIRFVQSYRVLSKAPDPKLDTIDAHSFFDRLNILLSPIRESFTGNLKLIPPAKNYSFIADEQMMVQVIINLVKNAAEAFNGQASDLNGNANISVTSIKKGEITEIRVSDNGHGIDDEIADEIFIPFFTTKENGSGIGLSYSRQIMRAHGGSLLCRSKVGETVFTVRW</sequence>
<keyword evidence="5" id="KW-0418">Kinase</keyword>
<dbReference type="InterPro" id="IPR000014">
    <property type="entry name" value="PAS"/>
</dbReference>
<dbReference type="PRINTS" id="PR00344">
    <property type="entry name" value="BCTRLSENSOR"/>
</dbReference>
<dbReference type="InterPro" id="IPR036890">
    <property type="entry name" value="HATPase_C_sf"/>
</dbReference>
<keyword evidence="12" id="KW-1185">Reference proteome</keyword>
<keyword evidence="4" id="KW-0547">Nucleotide-binding</keyword>
<dbReference type="Gene3D" id="3.30.565.10">
    <property type="entry name" value="Histidine kinase-like ATPase, C-terminal domain"/>
    <property type="match status" value="1"/>
</dbReference>
<dbReference type="InterPro" id="IPR005467">
    <property type="entry name" value="His_kinase_dom"/>
</dbReference>
<evidence type="ECO:0000256" key="6">
    <source>
        <dbReference type="ARBA" id="ARBA00022840"/>
    </source>
</evidence>
<dbReference type="OrthoDB" id="1931120at2"/>
<dbReference type="GO" id="GO:0000160">
    <property type="term" value="P:phosphorelay signal transduction system"/>
    <property type="evidence" value="ECO:0007669"/>
    <property type="project" value="UniProtKB-KW"/>
</dbReference>
<comment type="catalytic activity">
    <reaction evidence="1">
        <text>ATP + protein L-histidine = ADP + protein N-phospho-L-histidine.</text>
        <dbReference type="EC" id="2.7.13.3"/>
    </reaction>
</comment>
<dbReference type="Proteomes" id="UP000218267">
    <property type="component" value="Chromosome"/>
</dbReference>
<evidence type="ECO:0000256" key="8">
    <source>
        <dbReference type="SAM" id="Phobius"/>
    </source>
</evidence>
<dbReference type="PANTHER" id="PTHR43065:SF46">
    <property type="entry name" value="C4-DICARBOXYLATE TRANSPORT SENSOR PROTEIN DCTB"/>
    <property type="match status" value="1"/>
</dbReference>
<dbReference type="PROSITE" id="PS50112">
    <property type="entry name" value="PAS"/>
    <property type="match status" value="1"/>
</dbReference>
<evidence type="ECO:0000256" key="7">
    <source>
        <dbReference type="ARBA" id="ARBA00023012"/>
    </source>
</evidence>
<dbReference type="Pfam" id="PF02518">
    <property type="entry name" value="HATPase_c"/>
    <property type="match status" value="1"/>
</dbReference>
<name>A0A1Y1CKG3_9BACT</name>
<keyword evidence="3" id="KW-0808">Transferase</keyword>
<gene>
    <name evidence="11" type="ORF">ALGA_1367</name>
</gene>
<keyword evidence="8" id="KW-0812">Transmembrane</keyword>
<proteinExistence type="predicted"/>
<protein>
    <recommendedName>
        <fullName evidence="2">histidine kinase</fullName>
        <ecNumber evidence="2">2.7.13.3</ecNumber>
    </recommendedName>
</protein>
<dbReference type="GO" id="GO:0005524">
    <property type="term" value="F:ATP binding"/>
    <property type="evidence" value="ECO:0007669"/>
    <property type="project" value="UniProtKB-KW"/>
</dbReference>
<dbReference type="GO" id="GO:0004673">
    <property type="term" value="F:protein histidine kinase activity"/>
    <property type="evidence" value="ECO:0007669"/>
    <property type="project" value="UniProtKB-EC"/>
</dbReference>
<dbReference type="PANTHER" id="PTHR43065">
    <property type="entry name" value="SENSOR HISTIDINE KINASE"/>
    <property type="match status" value="1"/>
</dbReference>
<feature type="domain" description="PAS" evidence="10">
    <location>
        <begin position="110"/>
        <end position="147"/>
    </location>
</feature>
<dbReference type="InterPro" id="IPR003594">
    <property type="entry name" value="HATPase_dom"/>
</dbReference>
<dbReference type="SUPFAM" id="SSF55874">
    <property type="entry name" value="ATPase domain of HSP90 chaperone/DNA topoisomerase II/histidine kinase"/>
    <property type="match status" value="1"/>
</dbReference>
<keyword evidence="8" id="KW-1133">Transmembrane helix</keyword>
<feature type="transmembrane region" description="Helical" evidence="8">
    <location>
        <begin position="34"/>
        <end position="54"/>
    </location>
</feature>
<dbReference type="InterPro" id="IPR004358">
    <property type="entry name" value="Sig_transdc_His_kin-like_C"/>
</dbReference>
<dbReference type="Gene3D" id="3.30.450.20">
    <property type="entry name" value="PAS domain"/>
    <property type="match status" value="1"/>
</dbReference>
<evidence type="ECO:0000259" key="9">
    <source>
        <dbReference type="PROSITE" id="PS50109"/>
    </source>
</evidence>
<evidence type="ECO:0000256" key="5">
    <source>
        <dbReference type="ARBA" id="ARBA00022777"/>
    </source>
</evidence>
<evidence type="ECO:0000256" key="1">
    <source>
        <dbReference type="ARBA" id="ARBA00000085"/>
    </source>
</evidence>
<evidence type="ECO:0000256" key="2">
    <source>
        <dbReference type="ARBA" id="ARBA00012438"/>
    </source>
</evidence>
<feature type="domain" description="Histidine kinase" evidence="9">
    <location>
        <begin position="229"/>
        <end position="451"/>
    </location>
</feature>
<evidence type="ECO:0000259" key="10">
    <source>
        <dbReference type="PROSITE" id="PS50112"/>
    </source>
</evidence>
<dbReference type="KEGG" id="mbas:ALGA_1367"/>
<reference evidence="11 12" key="1">
    <citation type="journal article" date="2018" name="Mar. Genomics">
        <title>Complete genome sequence of Marinifilaceae bacterium strain SPP2, isolated from the Antarctic marine sediment.</title>
        <authorList>
            <person name="Watanabe M."/>
            <person name="Kojima H."/>
            <person name="Fukui M."/>
        </authorList>
    </citation>
    <scope>NUCLEOTIDE SEQUENCE [LARGE SCALE GENOMIC DNA]</scope>
    <source>
        <strain evidence="11 12">SPP2</strain>
    </source>
</reference>
<dbReference type="Pfam" id="PF13188">
    <property type="entry name" value="PAS_8"/>
    <property type="match status" value="1"/>
</dbReference>
<reference evidence="12" key="2">
    <citation type="journal article" date="2020" name="Antonie Van Leeuwenhoek">
        <title>Labilibaculum antarcticum sp. nov., a novel facultative anaerobic, psychrotorelant bacterium isolated from marine sediment of Antarctica.</title>
        <authorList>
            <person name="Watanabe M."/>
            <person name="Kojima H."/>
            <person name="Fukui M."/>
        </authorList>
    </citation>
    <scope>NUCLEOTIDE SEQUENCE [LARGE SCALE GENOMIC DNA]</scope>
    <source>
        <strain evidence="12">SPP2</strain>
    </source>
</reference>
<evidence type="ECO:0000256" key="3">
    <source>
        <dbReference type="ARBA" id="ARBA00022679"/>
    </source>
</evidence>
<organism evidence="11 12">
    <name type="scientific">Labilibaculum antarcticum</name>
    <dbReference type="NCBI Taxonomy" id="1717717"/>
    <lineage>
        <taxon>Bacteria</taxon>
        <taxon>Pseudomonadati</taxon>
        <taxon>Bacteroidota</taxon>
        <taxon>Bacteroidia</taxon>
        <taxon>Marinilabiliales</taxon>
        <taxon>Marinifilaceae</taxon>
        <taxon>Labilibaculum</taxon>
    </lineage>
</organism>
<dbReference type="EC" id="2.7.13.3" evidence="2"/>
<feature type="transmembrane region" description="Helical" evidence="8">
    <location>
        <begin position="9"/>
        <end position="28"/>
    </location>
</feature>
<keyword evidence="7" id="KW-0902">Two-component regulatory system</keyword>
<dbReference type="AlphaFoldDB" id="A0A1Y1CKG3"/>
<dbReference type="EMBL" id="AP018042">
    <property type="protein sequence ID" value="BAX79751.1"/>
    <property type="molecule type" value="Genomic_DNA"/>
</dbReference>
<dbReference type="RefSeq" id="WP_096428637.1">
    <property type="nucleotide sequence ID" value="NZ_AP018042.1"/>
</dbReference>
<dbReference type="SMART" id="SM00387">
    <property type="entry name" value="HATPase_c"/>
    <property type="match status" value="1"/>
</dbReference>
<keyword evidence="8" id="KW-0472">Membrane</keyword>
<keyword evidence="6" id="KW-0067">ATP-binding</keyword>
<evidence type="ECO:0000313" key="11">
    <source>
        <dbReference type="EMBL" id="BAX79751.1"/>
    </source>
</evidence>
<dbReference type="PROSITE" id="PS50109">
    <property type="entry name" value="HIS_KIN"/>
    <property type="match status" value="1"/>
</dbReference>
<accession>A0A1Y1CKG3</accession>
<evidence type="ECO:0000313" key="12">
    <source>
        <dbReference type="Proteomes" id="UP000218267"/>
    </source>
</evidence>